<proteinExistence type="predicted"/>
<evidence type="ECO:0000313" key="3">
    <source>
        <dbReference type="Proteomes" id="UP001629113"/>
    </source>
</evidence>
<comment type="caution">
    <text evidence="2">The sequence shown here is derived from an EMBL/GenBank/DDBJ whole genome shotgun (WGS) entry which is preliminary data.</text>
</comment>
<gene>
    <name evidence="2" type="ORF">PVAG01_04254</name>
</gene>
<name>A0ABR4PP43_9HELO</name>
<feature type="compositionally biased region" description="Polar residues" evidence="1">
    <location>
        <begin position="20"/>
        <end position="42"/>
    </location>
</feature>
<keyword evidence="3" id="KW-1185">Reference proteome</keyword>
<feature type="compositionally biased region" description="Polar residues" evidence="1">
    <location>
        <begin position="74"/>
        <end position="103"/>
    </location>
</feature>
<accession>A0ABR4PP43</accession>
<sequence>MSQTPFRLPSGAAQRPPEASVTSKRPSNLRQVALANQASKVASSFPLHEEDDGMETLSSTFSSLMPPLDENEKTQSSSGAMPSQSKIHSTSKMPSRMPSSQSKLPDISKAPASAMPTPSKFRDATKASSMMPTPSKFRDTSLEPGSMMPTPSKFRDVTTVPRSVMPTPSNFRDVTRVQASVFPGESILEGEEDERMALRQSRFPTLTPKQQVEQEEWAQMKLELGGSCYDGAKWVRTDEDCGYMCSAGRHWVDDELLSEGKGGWYLLKKKHDLSTKSKKFYGNPMAEPWAINSRGEPFKIVESKIVML</sequence>
<evidence type="ECO:0000313" key="2">
    <source>
        <dbReference type="EMBL" id="KAL3424973.1"/>
    </source>
</evidence>
<feature type="region of interest" description="Disordered" evidence="1">
    <location>
        <begin position="1"/>
        <end position="155"/>
    </location>
</feature>
<reference evidence="2 3" key="1">
    <citation type="submission" date="2024-06" db="EMBL/GenBank/DDBJ databases">
        <title>Complete genome of Phlyctema vagabunda strain 19-DSS-EL-015.</title>
        <authorList>
            <person name="Fiorenzani C."/>
        </authorList>
    </citation>
    <scope>NUCLEOTIDE SEQUENCE [LARGE SCALE GENOMIC DNA]</scope>
    <source>
        <strain evidence="2 3">19-DSS-EL-015</strain>
    </source>
</reference>
<dbReference type="EMBL" id="JBFCZG010000003">
    <property type="protein sequence ID" value="KAL3424973.1"/>
    <property type="molecule type" value="Genomic_DNA"/>
</dbReference>
<organism evidence="2 3">
    <name type="scientific">Phlyctema vagabunda</name>
    <dbReference type="NCBI Taxonomy" id="108571"/>
    <lineage>
        <taxon>Eukaryota</taxon>
        <taxon>Fungi</taxon>
        <taxon>Dikarya</taxon>
        <taxon>Ascomycota</taxon>
        <taxon>Pezizomycotina</taxon>
        <taxon>Leotiomycetes</taxon>
        <taxon>Helotiales</taxon>
        <taxon>Dermateaceae</taxon>
        <taxon>Phlyctema</taxon>
    </lineage>
</organism>
<protein>
    <submittedName>
        <fullName evidence="2">Uncharacterized protein</fullName>
    </submittedName>
</protein>
<evidence type="ECO:0000256" key="1">
    <source>
        <dbReference type="SAM" id="MobiDB-lite"/>
    </source>
</evidence>
<dbReference type="Proteomes" id="UP001629113">
    <property type="component" value="Unassembled WGS sequence"/>
</dbReference>